<dbReference type="RefSeq" id="WP_091140249.1">
    <property type="nucleotide sequence ID" value="NZ_FMVF01000002.1"/>
</dbReference>
<dbReference type="AlphaFoldDB" id="A0A1G5AZ23"/>
<proteinExistence type="predicted"/>
<dbReference type="EMBL" id="FMVF01000002">
    <property type="protein sequence ID" value="SCX83092.1"/>
    <property type="molecule type" value="Genomic_DNA"/>
</dbReference>
<name>A0A1G5AZ23_9FLAO</name>
<gene>
    <name evidence="1" type="ORF">SAMN02927903_00198</name>
</gene>
<reference evidence="1 2" key="1">
    <citation type="submission" date="2016-10" db="EMBL/GenBank/DDBJ databases">
        <authorList>
            <person name="de Groot N.N."/>
        </authorList>
    </citation>
    <scope>NUCLEOTIDE SEQUENCE [LARGE SCALE GENOMIC DNA]</scope>
    <source>
        <strain evidence="1 2">CGMCC 1.7031</strain>
    </source>
</reference>
<accession>A0A1G5AZ23</accession>
<sequence>MGNIGALRRLEHHRNFGFLDAAAGLFAVRGTLLQSLTQIPLGFTFTFPIKFFIPEAHWASSS</sequence>
<evidence type="ECO:0000313" key="1">
    <source>
        <dbReference type="EMBL" id="SCX83092.1"/>
    </source>
</evidence>
<keyword evidence="2" id="KW-1185">Reference proteome</keyword>
<evidence type="ECO:0000313" key="2">
    <source>
        <dbReference type="Proteomes" id="UP000199354"/>
    </source>
</evidence>
<dbReference type="Proteomes" id="UP000199354">
    <property type="component" value="Unassembled WGS sequence"/>
</dbReference>
<dbReference type="STRING" id="490189.SAMN02927903_00198"/>
<organism evidence="1 2">
    <name type="scientific">Flavobacterium caeni</name>
    <dbReference type="NCBI Taxonomy" id="490189"/>
    <lineage>
        <taxon>Bacteria</taxon>
        <taxon>Pseudomonadati</taxon>
        <taxon>Bacteroidota</taxon>
        <taxon>Flavobacteriia</taxon>
        <taxon>Flavobacteriales</taxon>
        <taxon>Flavobacteriaceae</taxon>
        <taxon>Flavobacterium</taxon>
    </lineage>
</organism>
<protein>
    <submittedName>
        <fullName evidence="1">Uncharacterized protein</fullName>
    </submittedName>
</protein>